<keyword evidence="1" id="KW-0436">Ligase</keyword>
<dbReference type="SUPFAM" id="SSF52374">
    <property type="entry name" value="Nucleotidylyl transferase"/>
    <property type="match status" value="1"/>
</dbReference>
<evidence type="ECO:0000256" key="2">
    <source>
        <dbReference type="ARBA" id="ARBA00022741"/>
    </source>
</evidence>
<dbReference type="InterPro" id="IPR014729">
    <property type="entry name" value="Rossmann-like_a/b/a_fold"/>
</dbReference>
<dbReference type="Gene3D" id="3.40.50.620">
    <property type="entry name" value="HUPs"/>
    <property type="match status" value="1"/>
</dbReference>
<name>X0XJU4_9ZZZZ</name>
<keyword evidence="3" id="KW-0067">ATP-binding</keyword>
<dbReference type="GO" id="GO:0005737">
    <property type="term" value="C:cytoplasm"/>
    <property type="evidence" value="ECO:0007669"/>
    <property type="project" value="TreeGrafter"/>
</dbReference>
<feature type="non-terminal residue" evidence="5">
    <location>
        <position position="245"/>
    </location>
</feature>
<evidence type="ECO:0000256" key="3">
    <source>
        <dbReference type="ARBA" id="ARBA00022840"/>
    </source>
</evidence>
<accession>X0XJU4</accession>
<dbReference type="GO" id="GO:0004817">
    <property type="term" value="F:cysteine-tRNA ligase activity"/>
    <property type="evidence" value="ECO:0007669"/>
    <property type="project" value="TreeGrafter"/>
</dbReference>
<evidence type="ECO:0000259" key="4">
    <source>
        <dbReference type="Pfam" id="PF01406"/>
    </source>
</evidence>
<sequence>AEAAEQGRPMAEIAAELEASYKQAIDALGVRSVDSFPRATEYIQPIIDLVSRLIEMTAAYEVEGDVYFDHTSAVGYGKLSGRRVEDALTGTRELAGAQRHPADFALWKSSTDDEPGWDSPWGRGRPGWHIECSAMSMAELGETFDIHGGGIDLLFPHHENEIAQSETATGKPYANIWMHNGLTRIKTKAASGEWQDEKMSKSLGNIRQIDDLLSEYAAETIRAFILSTHYRRPLDFSDEQLDNMA</sequence>
<feature type="domain" description="tRNA synthetases class I catalytic" evidence="4">
    <location>
        <begin position="2"/>
        <end position="243"/>
    </location>
</feature>
<dbReference type="InterPro" id="IPR024909">
    <property type="entry name" value="Cys-tRNA/MSH_ligase"/>
</dbReference>
<dbReference type="AlphaFoldDB" id="X0XJU4"/>
<reference evidence="5" key="1">
    <citation type="journal article" date="2014" name="Front. Microbiol.">
        <title>High frequency of phylogenetically diverse reductive dehalogenase-homologous genes in deep subseafloor sedimentary metagenomes.</title>
        <authorList>
            <person name="Kawai M."/>
            <person name="Futagami T."/>
            <person name="Toyoda A."/>
            <person name="Takaki Y."/>
            <person name="Nishi S."/>
            <person name="Hori S."/>
            <person name="Arai W."/>
            <person name="Tsubouchi T."/>
            <person name="Morono Y."/>
            <person name="Uchiyama I."/>
            <person name="Ito T."/>
            <person name="Fujiyama A."/>
            <person name="Inagaki F."/>
            <person name="Takami H."/>
        </authorList>
    </citation>
    <scope>NUCLEOTIDE SEQUENCE</scope>
    <source>
        <strain evidence="5">Expedition CK06-06</strain>
    </source>
</reference>
<dbReference type="EMBL" id="BARS01047151">
    <property type="protein sequence ID" value="GAG36923.1"/>
    <property type="molecule type" value="Genomic_DNA"/>
</dbReference>
<dbReference type="GO" id="GO:0005524">
    <property type="term" value="F:ATP binding"/>
    <property type="evidence" value="ECO:0007669"/>
    <property type="project" value="UniProtKB-KW"/>
</dbReference>
<dbReference type="Pfam" id="PF01406">
    <property type="entry name" value="tRNA-synt_1e"/>
    <property type="match status" value="1"/>
</dbReference>
<keyword evidence="2" id="KW-0547">Nucleotide-binding</keyword>
<protein>
    <recommendedName>
        <fullName evidence="4">tRNA synthetases class I catalytic domain-containing protein</fullName>
    </recommendedName>
</protein>
<comment type="caution">
    <text evidence="5">The sequence shown here is derived from an EMBL/GenBank/DDBJ whole genome shotgun (WGS) entry which is preliminary data.</text>
</comment>
<dbReference type="PANTHER" id="PTHR10890:SF3">
    <property type="entry name" value="CYSTEINE--TRNA LIGASE, CYTOPLASMIC"/>
    <property type="match status" value="1"/>
</dbReference>
<feature type="non-terminal residue" evidence="5">
    <location>
        <position position="1"/>
    </location>
</feature>
<proteinExistence type="predicted"/>
<evidence type="ECO:0000313" key="5">
    <source>
        <dbReference type="EMBL" id="GAG36923.1"/>
    </source>
</evidence>
<gene>
    <name evidence="5" type="ORF">S01H1_70868</name>
</gene>
<dbReference type="InterPro" id="IPR032678">
    <property type="entry name" value="tRNA-synt_1_cat_dom"/>
</dbReference>
<dbReference type="PANTHER" id="PTHR10890">
    <property type="entry name" value="CYSTEINYL-TRNA SYNTHETASE"/>
    <property type="match status" value="1"/>
</dbReference>
<dbReference type="GO" id="GO:0006423">
    <property type="term" value="P:cysteinyl-tRNA aminoacylation"/>
    <property type="evidence" value="ECO:0007669"/>
    <property type="project" value="TreeGrafter"/>
</dbReference>
<evidence type="ECO:0000256" key="1">
    <source>
        <dbReference type="ARBA" id="ARBA00022598"/>
    </source>
</evidence>
<organism evidence="5">
    <name type="scientific">marine sediment metagenome</name>
    <dbReference type="NCBI Taxonomy" id="412755"/>
    <lineage>
        <taxon>unclassified sequences</taxon>
        <taxon>metagenomes</taxon>
        <taxon>ecological metagenomes</taxon>
    </lineage>
</organism>